<proteinExistence type="inferred from homology"/>
<gene>
    <name evidence="3" type="ORF">E4665_05910</name>
</gene>
<dbReference type="OrthoDB" id="118413at2"/>
<reference evidence="3 4" key="1">
    <citation type="journal article" date="2015" name="Int. J. Syst. Evol. Microbiol.">
        <title>Sporolactobacillus shoreae sp. nov. and Sporolactobacillus spathodeae sp. nov., two spore-forming lactic acid bacteria isolated from tree barks in Thailand.</title>
        <authorList>
            <person name="Thamacharoensuk T."/>
            <person name="Kitahara M."/>
            <person name="Ohkuma M."/>
            <person name="Thongchul N."/>
            <person name="Tanasupawat S."/>
        </authorList>
    </citation>
    <scope>NUCLEOTIDE SEQUENCE [LARGE SCALE GENOMIC DNA]</scope>
    <source>
        <strain evidence="3 4">BK92</strain>
    </source>
</reference>
<comment type="caution">
    <text evidence="3">The sequence shown here is derived from an EMBL/GenBank/DDBJ whole genome shotgun (WGS) entry which is preliminary data.</text>
</comment>
<sequence length="181" mass="21087">MDDGETTSRMNTKVEGQDLLMERVFAAPRDLVFKAFSEQERLAEWWGPEGWRTESRRFEFMPDGVWHYCMRCTDEAQGEFYGQESWGKAVYHKISAPEKIVYTDMFVNEEGQPVDGMPQILVTVKLLDEENKTRVTVRSHFTSDKALQQVLDMGVIEGFTSQFDRLAGYLHKSQEELLDYH</sequence>
<evidence type="ECO:0000313" key="3">
    <source>
        <dbReference type="EMBL" id="TGA98861.1"/>
    </source>
</evidence>
<name>A0A4Z0GRQ4_9BACL</name>
<protein>
    <submittedName>
        <fullName evidence="3">SRPBCC domain-containing protein</fullName>
    </submittedName>
</protein>
<dbReference type="InterPro" id="IPR023393">
    <property type="entry name" value="START-like_dom_sf"/>
</dbReference>
<dbReference type="RefSeq" id="WP_135347881.1">
    <property type="nucleotide sequence ID" value="NZ_SRJD01000005.1"/>
</dbReference>
<accession>A0A4Z0GRQ4</accession>
<keyword evidence="4" id="KW-1185">Reference proteome</keyword>
<feature type="domain" description="Activator of Hsp90 ATPase homologue 1/2-like C-terminal" evidence="2">
    <location>
        <begin position="27"/>
        <end position="170"/>
    </location>
</feature>
<dbReference type="EMBL" id="SRJD01000005">
    <property type="protein sequence ID" value="TGA98861.1"/>
    <property type="molecule type" value="Genomic_DNA"/>
</dbReference>
<dbReference type="SUPFAM" id="SSF55961">
    <property type="entry name" value="Bet v1-like"/>
    <property type="match status" value="1"/>
</dbReference>
<dbReference type="AlphaFoldDB" id="A0A4Z0GRQ4"/>
<evidence type="ECO:0000313" key="4">
    <source>
        <dbReference type="Proteomes" id="UP000298347"/>
    </source>
</evidence>
<dbReference type="Gene3D" id="3.30.530.20">
    <property type="match status" value="1"/>
</dbReference>
<organism evidence="3 4">
    <name type="scientific">Sporolactobacillus shoreae</name>
    <dbReference type="NCBI Taxonomy" id="1465501"/>
    <lineage>
        <taxon>Bacteria</taxon>
        <taxon>Bacillati</taxon>
        <taxon>Bacillota</taxon>
        <taxon>Bacilli</taxon>
        <taxon>Bacillales</taxon>
        <taxon>Sporolactobacillaceae</taxon>
        <taxon>Sporolactobacillus</taxon>
    </lineage>
</organism>
<evidence type="ECO:0000256" key="1">
    <source>
        <dbReference type="ARBA" id="ARBA00006817"/>
    </source>
</evidence>
<dbReference type="CDD" id="cd07814">
    <property type="entry name" value="SRPBCC_CalC_Aha1-like"/>
    <property type="match status" value="1"/>
</dbReference>
<comment type="similarity">
    <text evidence="1">Belongs to the AHA1 family.</text>
</comment>
<evidence type="ECO:0000259" key="2">
    <source>
        <dbReference type="Pfam" id="PF08327"/>
    </source>
</evidence>
<dbReference type="InterPro" id="IPR013538">
    <property type="entry name" value="ASHA1/2-like_C"/>
</dbReference>
<dbReference type="Pfam" id="PF08327">
    <property type="entry name" value="AHSA1"/>
    <property type="match status" value="1"/>
</dbReference>
<dbReference type="Proteomes" id="UP000298347">
    <property type="component" value="Unassembled WGS sequence"/>
</dbReference>